<keyword evidence="4" id="KW-0507">mRNA processing</keyword>
<evidence type="ECO:0000256" key="4">
    <source>
        <dbReference type="ARBA" id="ARBA00022664"/>
    </source>
</evidence>
<dbReference type="InterPro" id="IPR012677">
    <property type="entry name" value="Nucleotide-bd_a/b_plait_sf"/>
</dbReference>
<evidence type="ECO:0000256" key="10">
    <source>
        <dbReference type="SAM" id="Phobius"/>
    </source>
</evidence>
<proteinExistence type="predicted"/>
<dbReference type="AlphaFoldDB" id="A0AAV8F7G5"/>
<keyword evidence="10" id="KW-0472">Membrane</keyword>
<dbReference type="InterPro" id="IPR035979">
    <property type="entry name" value="RBD_domain_sf"/>
</dbReference>
<feature type="transmembrane region" description="Helical" evidence="10">
    <location>
        <begin position="316"/>
        <end position="335"/>
    </location>
</feature>
<keyword evidence="10" id="KW-1133">Transmembrane helix</keyword>
<dbReference type="PROSITE" id="PS50102">
    <property type="entry name" value="RRM"/>
    <property type="match status" value="2"/>
</dbReference>
<protein>
    <submittedName>
        <fullName evidence="12">RNA-binding protein</fullName>
    </submittedName>
</protein>
<dbReference type="InterPro" id="IPR002343">
    <property type="entry name" value="Hud_Sxl_RNA"/>
</dbReference>
<feature type="region of interest" description="Disordered" evidence="9">
    <location>
        <begin position="67"/>
        <end position="131"/>
    </location>
</feature>
<keyword evidence="6 8" id="KW-0694">RNA-binding</keyword>
<dbReference type="CDD" id="cd21608">
    <property type="entry name" value="RRM2_NsCP33_like"/>
    <property type="match status" value="1"/>
</dbReference>
<dbReference type="PANTHER" id="PTHR48025:SF3">
    <property type="entry name" value="31 KDA RIBONUCLEOPROTEIN, CHLOROPLASTIC-RELATED"/>
    <property type="match status" value="1"/>
</dbReference>
<dbReference type="InterPro" id="IPR000504">
    <property type="entry name" value="RRM_dom"/>
</dbReference>
<comment type="subcellular location">
    <subcellularLocation>
        <location evidence="1">Plastid</location>
        <location evidence="1">Chloroplast</location>
    </subcellularLocation>
</comment>
<evidence type="ECO:0000256" key="7">
    <source>
        <dbReference type="ARBA" id="ARBA00023274"/>
    </source>
</evidence>
<accession>A0AAV8F7G5</accession>
<evidence type="ECO:0000256" key="9">
    <source>
        <dbReference type="SAM" id="MobiDB-lite"/>
    </source>
</evidence>
<keyword evidence="2" id="KW-0150">Chloroplast</keyword>
<evidence type="ECO:0000256" key="2">
    <source>
        <dbReference type="ARBA" id="ARBA00022528"/>
    </source>
</evidence>
<dbReference type="Gene3D" id="3.30.70.330">
    <property type="match status" value="2"/>
</dbReference>
<evidence type="ECO:0000256" key="5">
    <source>
        <dbReference type="ARBA" id="ARBA00022737"/>
    </source>
</evidence>
<comment type="caution">
    <text evidence="12">The sequence shown here is derived from an EMBL/GenBank/DDBJ whole genome shotgun (WGS) entry which is preliminary data.</text>
</comment>
<name>A0AAV8F7G5_9POAL</name>
<evidence type="ECO:0000313" key="13">
    <source>
        <dbReference type="Proteomes" id="UP001140206"/>
    </source>
</evidence>
<feature type="domain" description="RRM" evidence="11">
    <location>
        <begin position="136"/>
        <end position="214"/>
    </location>
</feature>
<dbReference type="GO" id="GO:0006397">
    <property type="term" value="P:mRNA processing"/>
    <property type="evidence" value="ECO:0007669"/>
    <property type="project" value="UniProtKB-KW"/>
</dbReference>
<sequence length="345" mass="38599">MASLVPSLSSIPISDSTTLLKPSLFHLRSPPSLRPSIFNLPHPSISISLSLQRNNLHLTPLVAQTSGWTQQEVEDKELDGENDFLTGEEGEEEEEEVGEEGEVSWSEGEGEGEVQGEDGVLGEGDEEAYPEPPEEAKLFVGNLPFDMTSEKLAELLDQAGVVEIAEIIYNRGTDQSRGFGFVTMSTVEDADKAIEMFNRYEIDGRLLRVNRAAPRGTRVERQPREARESQQLFTVYVGNLAWSVDEARLEQVFSEYGKVITARVMYDRESGRSRGFGFVSMETKEEIDDAIAALDGQDLDGRALILSWKGAERRQLLIVFYTAIVCCVVLLIFLFPKFFSFHFPF</sequence>
<dbReference type="GO" id="GO:0003729">
    <property type="term" value="F:mRNA binding"/>
    <property type="evidence" value="ECO:0007669"/>
    <property type="project" value="TreeGrafter"/>
</dbReference>
<dbReference type="Proteomes" id="UP001140206">
    <property type="component" value="Chromosome 2"/>
</dbReference>
<dbReference type="EMBL" id="JAMFTS010000002">
    <property type="protein sequence ID" value="KAJ4786626.1"/>
    <property type="molecule type" value="Genomic_DNA"/>
</dbReference>
<dbReference type="GO" id="GO:1901259">
    <property type="term" value="P:chloroplast rRNA processing"/>
    <property type="evidence" value="ECO:0007669"/>
    <property type="project" value="TreeGrafter"/>
</dbReference>
<dbReference type="GO" id="GO:1990904">
    <property type="term" value="C:ribonucleoprotein complex"/>
    <property type="evidence" value="ECO:0007669"/>
    <property type="project" value="UniProtKB-KW"/>
</dbReference>
<reference evidence="12" key="1">
    <citation type="submission" date="2022-08" db="EMBL/GenBank/DDBJ databases">
        <authorList>
            <person name="Marques A."/>
        </authorList>
    </citation>
    <scope>NUCLEOTIDE SEQUENCE</scope>
    <source>
        <strain evidence="12">RhyPub2mFocal</strain>
        <tissue evidence="12">Leaves</tissue>
    </source>
</reference>
<dbReference type="GO" id="GO:0009535">
    <property type="term" value="C:chloroplast thylakoid membrane"/>
    <property type="evidence" value="ECO:0007669"/>
    <property type="project" value="TreeGrafter"/>
</dbReference>
<dbReference type="PANTHER" id="PTHR48025">
    <property type="entry name" value="OS02G0815200 PROTEIN"/>
    <property type="match status" value="1"/>
</dbReference>
<keyword evidence="7" id="KW-0687">Ribonucleoprotein</keyword>
<dbReference type="PRINTS" id="PR00961">
    <property type="entry name" value="HUDSXLRNA"/>
</dbReference>
<keyword evidence="13" id="KW-1185">Reference proteome</keyword>
<feature type="compositionally biased region" description="Acidic residues" evidence="9">
    <location>
        <begin position="72"/>
        <end position="116"/>
    </location>
</feature>
<keyword evidence="5" id="KW-0677">Repeat</keyword>
<evidence type="ECO:0000313" key="12">
    <source>
        <dbReference type="EMBL" id="KAJ4786626.1"/>
    </source>
</evidence>
<dbReference type="SMART" id="SM00360">
    <property type="entry name" value="RRM"/>
    <property type="match status" value="2"/>
</dbReference>
<keyword evidence="10" id="KW-0812">Transmembrane</keyword>
<evidence type="ECO:0000256" key="6">
    <source>
        <dbReference type="ARBA" id="ARBA00022884"/>
    </source>
</evidence>
<evidence type="ECO:0000256" key="1">
    <source>
        <dbReference type="ARBA" id="ARBA00004229"/>
    </source>
</evidence>
<gene>
    <name evidence="12" type="ORF">LUZ62_037872</name>
</gene>
<dbReference type="Pfam" id="PF00076">
    <property type="entry name" value="RRM_1"/>
    <property type="match status" value="2"/>
</dbReference>
<evidence type="ECO:0000259" key="11">
    <source>
        <dbReference type="PROSITE" id="PS50102"/>
    </source>
</evidence>
<organism evidence="12 13">
    <name type="scientific">Rhynchospora pubera</name>
    <dbReference type="NCBI Taxonomy" id="906938"/>
    <lineage>
        <taxon>Eukaryota</taxon>
        <taxon>Viridiplantae</taxon>
        <taxon>Streptophyta</taxon>
        <taxon>Embryophyta</taxon>
        <taxon>Tracheophyta</taxon>
        <taxon>Spermatophyta</taxon>
        <taxon>Magnoliopsida</taxon>
        <taxon>Liliopsida</taxon>
        <taxon>Poales</taxon>
        <taxon>Cyperaceae</taxon>
        <taxon>Cyperoideae</taxon>
        <taxon>Rhynchosporeae</taxon>
        <taxon>Rhynchospora</taxon>
    </lineage>
</organism>
<evidence type="ECO:0000256" key="3">
    <source>
        <dbReference type="ARBA" id="ARBA00022640"/>
    </source>
</evidence>
<dbReference type="InterPro" id="IPR048289">
    <property type="entry name" value="RRM2_NsCP33-like"/>
</dbReference>
<keyword evidence="3" id="KW-0934">Plastid</keyword>
<dbReference type="SUPFAM" id="SSF54928">
    <property type="entry name" value="RNA-binding domain, RBD"/>
    <property type="match status" value="2"/>
</dbReference>
<evidence type="ECO:0000256" key="8">
    <source>
        <dbReference type="PROSITE-ProRule" id="PRU00176"/>
    </source>
</evidence>
<dbReference type="InterPro" id="IPR050502">
    <property type="entry name" value="Euk_RNA-bind_prot"/>
</dbReference>
<feature type="domain" description="RRM" evidence="11">
    <location>
        <begin position="233"/>
        <end position="311"/>
    </location>
</feature>